<name>A0AAD9KK23_RIDPI</name>
<accession>A0AAD9KK23</accession>
<evidence type="ECO:0000313" key="2">
    <source>
        <dbReference type="EMBL" id="KAK2173059.1"/>
    </source>
</evidence>
<evidence type="ECO:0000313" key="3">
    <source>
        <dbReference type="Proteomes" id="UP001209878"/>
    </source>
</evidence>
<keyword evidence="3" id="KW-1185">Reference proteome</keyword>
<organism evidence="2 3">
    <name type="scientific">Ridgeia piscesae</name>
    <name type="common">Tubeworm</name>
    <dbReference type="NCBI Taxonomy" id="27915"/>
    <lineage>
        <taxon>Eukaryota</taxon>
        <taxon>Metazoa</taxon>
        <taxon>Spiralia</taxon>
        <taxon>Lophotrochozoa</taxon>
        <taxon>Annelida</taxon>
        <taxon>Polychaeta</taxon>
        <taxon>Sedentaria</taxon>
        <taxon>Canalipalpata</taxon>
        <taxon>Sabellida</taxon>
        <taxon>Siboglinidae</taxon>
        <taxon>Ridgeia</taxon>
    </lineage>
</organism>
<dbReference type="EMBL" id="JAODUO010000908">
    <property type="protein sequence ID" value="KAK2173059.1"/>
    <property type="molecule type" value="Genomic_DNA"/>
</dbReference>
<comment type="caution">
    <text evidence="2">The sequence shown here is derived from an EMBL/GenBank/DDBJ whole genome shotgun (WGS) entry which is preliminary data.</text>
</comment>
<sequence length="106" mass="12731">MVHHVTMLKPYQCEYDRVRTLTVHHTNKTRTRQCKYDRVRTQQYTIQTRRQRMSVENINGTPRNHVKALSMSVRPRAYTNGTPYKQEKDTSKTTQNECGEHKWYTT</sequence>
<dbReference type="Proteomes" id="UP001209878">
    <property type="component" value="Unassembled WGS sequence"/>
</dbReference>
<evidence type="ECO:0000256" key="1">
    <source>
        <dbReference type="SAM" id="MobiDB-lite"/>
    </source>
</evidence>
<dbReference type="AlphaFoldDB" id="A0AAD9KK23"/>
<protein>
    <submittedName>
        <fullName evidence="2">Uncharacterized protein</fullName>
    </submittedName>
</protein>
<proteinExistence type="predicted"/>
<reference evidence="2" key="1">
    <citation type="journal article" date="2023" name="Mol. Biol. Evol.">
        <title>Third-Generation Sequencing Reveals the Adaptive Role of the Epigenome in Three Deep-Sea Polychaetes.</title>
        <authorList>
            <person name="Perez M."/>
            <person name="Aroh O."/>
            <person name="Sun Y."/>
            <person name="Lan Y."/>
            <person name="Juniper S.K."/>
            <person name="Young C.R."/>
            <person name="Angers B."/>
            <person name="Qian P.Y."/>
        </authorList>
    </citation>
    <scope>NUCLEOTIDE SEQUENCE</scope>
    <source>
        <strain evidence="2">R07B-5</strain>
    </source>
</reference>
<gene>
    <name evidence="2" type="ORF">NP493_908g03000</name>
</gene>
<feature type="region of interest" description="Disordered" evidence="1">
    <location>
        <begin position="74"/>
        <end position="106"/>
    </location>
</feature>